<organism evidence="2 3">
    <name type="scientific">Brucella haematophila</name>
    <dbReference type="NCBI Taxonomy" id="419474"/>
    <lineage>
        <taxon>Bacteria</taxon>
        <taxon>Pseudomonadati</taxon>
        <taxon>Pseudomonadota</taxon>
        <taxon>Alphaproteobacteria</taxon>
        <taxon>Hyphomicrobiales</taxon>
        <taxon>Brucellaceae</taxon>
        <taxon>Brucella/Ochrobactrum group</taxon>
        <taxon>Brucella</taxon>
    </lineage>
</organism>
<sequence length="242" mass="25928">MAVWGQGFGAWSDHDGNGNAAKLNHSTGGFLFGADAPVLDAWRLGIMAGYSHTSVKVDARSSSADSDNYHLGLYSGTSFDRGPGALGIRTGLAYTWHEMDFNRSVSFPGFSDHTDSSYHAGTFQAFGDLGYRFDANAVAFEPFANLVYVSLRTDSFEENGLAAALHAGDETTETSFTTLGLRASSAFLVGDTKVATRGTLGWRHAFGDVTPASALAFTGGDAFQWLARPSHKKPPWLRPGWT</sequence>
<name>A0ABX1DUB5_9HYPH</name>
<comment type="caution">
    <text evidence="2">The sequence shown here is derived from an EMBL/GenBank/DDBJ whole genome shotgun (WGS) entry which is preliminary data.</text>
</comment>
<evidence type="ECO:0000313" key="2">
    <source>
        <dbReference type="EMBL" id="NKC04847.1"/>
    </source>
</evidence>
<protein>
    <submittedName>
        <fullName evidence="2">Autotransporter domain-containing protein</fullName>
    </submittedName>
</protein>
<evidence type="ECO:0000313" key="3">
    <source>
        <dbReference type="Proteomes" id="UP000704467"/>
    </source>
</evidence>
<dbReference type="Pfam" id="PF03797">
    <property type="entry name" value="Autotransporter"/>
    <property type="match status" value="1"/>
</dbReference>
<proteinExistence type="predicted"/>
<evidence type="ECO:0000259" key="1">
    <source>
        <dbReference type="PROSITE" id="PS51208"/>
    </source>
</evidence>
<dbReference type="NCBIfam" id="TIGR01414">
    <property type="entry name" value="autotrans_barl"/>
    <property type="match status" value="1"/>
</dbReference>
<dbReference type="Gene3D" id="2.40.128.130">
    <property type="entry name" value="Autotransporter beta-domain"/>
    <property type="match status" value="1"/>
</dbReference>
<reference evidence="2 3" key="1">
    <citation type="submission" date="2020-03" db="EMBL/GenBank/DDBJ databases">
        <title>Whole genome sequencing of clinical and environmental type strains of Ochrobactrum.</title>
        <authorList>
            <person name="Dharne M."/>
        </authorList>
    </citation>
    <scope>NUCLEOTIDE SEQUENCE [LARGE SCALE GENOMIC DNA]</scope>
    <source>
        <strain evidence="2 3">CIP 109452</strain>
    </source>
</reference>
<dbReference type="SMART" id="SM00869">
    <property type="entry name" value="Autotransporter"/>
    <property type="match status" value="1"/>
</dbReference>
<dbReference type="EMBL" id="JAAVLN010000003">
    <property type="protein sequence ID" value="NKC04847.1"/>
    <property type="molecule type" value="Genomic_DNA"/>
</dbReference>
<dbReference type="InterPro" id="IPR006315">
    <property type="entry name" value="OM_autotransptr_brl_dom"/>
</dbReference>
<dbReference type="PROSITE" id="PS51208">
    <property type="entry name" value="AUTOTRANSPORTER"/>
    <property type="match status" value="1"/>
</dbReference>
<gene>
    <name evidence="2" type="ORF">HED55_21650</name>
</gene>
<accession>A0ABX1DUB5</accession>
<dbReference type="InterPro" id="IPR005546">
    <property type="entry name" value="Autotransporte_beta"/>
</dbReference>
<dbReference type="SUPFAM" id="SSF103515">
    <property type="entry name" value="Autotransporter"/>
    <property type="match status" value="1"/>
</dbReference>
<keyword evidence="3" id="KW-1185">Reference proteome</keyword>
<dbReference type="Proteomes" id="UP000704467">
    <property type="component" value="Unassembled WGS sequence"/>
</dbReference>
<dbReference type="InterPro" id="IPR036709">
    <property type="entry name" value="Autotransporte_beta_dom_sf"/>
</dbReference>
<feature type="domain" description="Autotransporter" evidence="1">
    <location>
        <begin position="1"/>
        <end position="242"/>
    </location>
</feature>